<feature type="compositionally biased region" description="Basic and acidic residues" evidence="1">
    <location>
        <begin position="241"/>
        <end position="256"/>
    </location>
</feature>
<evidence type="ECO:0000313" key="2">
    <source>
        <dbReference type="EMBL" id="KAK7361280.1"/>
    </source>
</evidence>
<organism evidence="2 3">
    <name type="scientific">Canavalia gladiata</name>
    <name type="common">Sword bean</name>
    <name type="synonym">Dolichos gladiatus</name>
    <dbReference type="NCBI Taxonomy" id="3824"/>
    <lineage>
        <taxon>Eukaryota</taxon>
        <taxon>Viridiplantae</taxon>
        <taxon>Streptophyta</taxon>
        <taxon>Embryophyta</taxon>
        <taxon>Tracheophyta</taxon>
        <taxon>Spermatophyta</taxon>
        <taxon>Magnoliopsida</taxon>
        <taxon>eudicotyledons</taxon>
        <taxon>Gunneridae</taxon>
        <taxon>Pentapetalae</taxon>
        <taxon>rosids</taxon>
        <taxon>fabids</taxon>
        <taxon>Fabales</taxon>
        <taxon>Fabaceae</taxon>
        <taxon>Papilionoideae</taxon>
        <taxon>50 kb inversion clade</taxon>
        <taxon>NPAAA clade</taxon>
        <taxon>indigoferoid/millettioid clade</taxon>
        <taxon>Phaseoleae</taxon>
        <taxon>Canavalia</taxon>
    </lineage>
</organism>
<accession>A0AAN9R3S2</accession>
<feature type="region of interest" description="Disordered" evidence="1">
    <location>
        <begin position="233"/>
        <end position="256"/>
    </location>
</feature>
<sequence length="363" mass="39992">MRTLKWAYQVLNHIGWATFEPNVGLKWLGVALFIHNSPSMIGKDKGRSSLILGGHWRLTPGSSLATSHLHGLNGSKDLDTRRPGLRVPSESLVGADHPSLSIHNVPKCVALHGSSVVLGNHPDFLLCHGGSFVTLERTTSLPELSSGGATRRAMLIHMHIVERRCEGALHWNPAAPSSIDAIRQGRSRLCAGVPHHTKPLLSSRAIPATNDLPTDPTRALATHIRLVGSFCESESGASPLRDSRTSRTDRRAEEPRPALNCRSSMFEFDIKDLCKTRVWPHLDDLYIGRVLDSYGCMTCCSEIEQHNSGTWPENSSVPPVSDAILEVKMIFRSPFDRSTAKGSRAWSEVFARELELSRESPRV</sequence>
<protein>
    <submittedName>
        <fullName evidence="2">Uncharacterized protein</fullName>
    </submittedName>
</protein>
<evidence type="ECO:0000256" key="1">
    <source>
        <dbReference type="SAM" id="MobiDB-lite"/>
    </source>
</evidence>
<dbReference type="EMBL" id="JAYMYQ010000001">
    <property type="protein sequence ID" value="KAK7361280.1"/>
    <property type="molecule type" value="Genomic_DNA"/>
</dbReference>
<dbReference type="Proteomes" id="UP001367508">
    <property type="component" value="Unassembled WGS sequence"/>
</dbReference>
<reference evidence="2 3" key="1">
    <citation type="submission" date="2024-01" db="EMBL/GenBank/DDBJ databases">
        <title>The genomes of 5 underutilized Papilionoideae crops provide insights into root nodulation and disease resistanc.</title>
        <authorList>
            <person name="Jiang F."/>
        </authorList>
    </citation>
    <scope>NUCLEOTIDE SEQUENCE [LARGE SCALE GENOMIC DNA]</scope>
    <source>
        <strain evidence="2">LVBAO_FW01</strain>
        <tissue evidence="2">Leaves</tissue>
    </source>
</reference>
<name>A0AAN9R3S2_CANGL</name>
<gene>
    <name evidence="2" type="ORF">VNO77_03329</name>
</gene>
<evidence type="ECO:0000313" key="3">
    <source>
        <dbReference type="Proteomes" id="UP001367508"/>
    </source>
</evidence>
<dbReference type="AlphaFoldDB" id="A0AAN9R3S2"/>
<keyword evidence="3" id="KW-1185">Reference proteome</keyword>
<proteinExistence type="predicted"/>
<comment type="caution">
    <text evidence="2">The sequence shown here is derived from an EMBL/GenBank/DDBJ whole genome shotgun (WGS) entry which is preliminary data.</text>
</comment>